<evidence type="ECO:0000313" key="1">
    <source>
        <dbReference type="EMBL" id="JAH16696.1"/>
    </source>
</evidence>
<proteinExistence type="predicted"/>
<dbReference type="EMBL" id="GBXM01091881">
    <property type="protein sequence ID" value="JAH16696.1"/>
    <property type="molecule type" value="Transcribed_RNA"/>
</dbReference>
<name>A0A0E9QIH8_ANGAN</name>
<accession>A0A0E9QIH8</accession>
<protein>
    <submittedName>
        <fullName evidence="1">Uncharacterized protein</fullName>
    </submittedName>
</protein>
<reference evidence="1" key="2">
    <citation type="journal article" date="2015" name="Fish Shellfish Immunol.">
        <title>Early steps in the European eel (Anguilla anguilla)-Vibrio vulnificus interaction in the gills: Role of the RtxA13 toxin.</title>
        <authorList>
            <person name="Callol A."/>
            <person name="Pajuelo D."/>
            <person name="Ebbesson L."/>
            <person name="Teles M."/>
            <person name="MacKenzie S."/>
            <person name="Amaro C."/>
        </authorList>
    </citation>
    <scope>NUCLEOTIDE SEQUENCE</scope>
</reference>
<dbReference type="AlphaFoldDB" id="A0A0E9QIH8"/>
<sequence>MQYSKGRIRKVFWEGNKRRERNIPYSALKQVIKFLVCVCNSQFLL</sequence>
<reference evidence="1" key="1">
    <citation type="submission" date="2014-11" db="EMBL/GenBank/DDBJ databases">
        <authorList>
            <person name="Amaro Gonzalez C."/>
        </authorList>
    </citation>
    <scope>NUCLEOTIDE SEQUENCE</scope>
</reference>
<organism evidence="1">
    <name type="scientific">Anguilla anguilla</name>
    <name type="common">European freshwater eel</name>
    <name type="synonym">Muraena anguilla</name>
    <dbReference type="NCBI Taxonomy" id="7936"/>
    <lineage>
        <taxon>Eukaryota</taxon>
        <taxon>Metazoa</taxon>
        <taxon>Chordata</taxon>
        <taxon>Craniata</taxon>
        <taxon>Vertebrata</taxon>
        <taxon>Euteleostomi</taxon>
        <taxon>Actinopterygii</taxon>
        <taxon>Neopterygii</taxon>
        <taxon>Teleostei</taxon>
        <taxon>Anguilliformes</taxon>
        <taxon>Anguillidae</taxon>
        <taxon>Anguilla</taxon>
    </lineage>
</organism>